<keyword evidence="6" id="KW-0539">Nucleus</keyword>
<evidence type="ECO:0000259" key="9">
    <source>
        <dbReference type="Pfam" id="PF12949"/>
    </source>
</evidence>
<feature type="compositionally biased region" description="Basic residues" evidence="7">
    <location>
        <begin position="161"/>
        <end position="172"/>
    </location>
</feature>
<dbReference type="PANTHER" id="PTHR47808:SF2">
    <property type="entry name" value="LEM DOMAIN-CONTAINING PROTEIN 2"/>
    <property type="match status" value="1"/>
</dbReference>
<dbReference type="STRING" id="5286.A0A0K3CDL7"/>
<dbReference type="Proteomes" id="UP000239560">
    <property type="component" value="Unassembled WGS sequence"/>
</dbReference>
<evidence type="ECO:0000256" key="4">
    <source>
        <dbReference type="ARBA" id="ARBA00022989"/>
    </source>
</evidence>
<dbReference type="GO" id="GO:0005637">
    <property type="term" value="C:nuclear inner membrane"/>
    <property type="evidence" value="ECO:0007669"/>
    <property type="project" value="UniProtKB-SubCell"/>
</dbReference>
<dbReference type="Proteomes" id="UP000199069">
    <property type="component" value="Unassembled WGS sequence"/>
</dbReference>
<reference evidence="11 13" key="2">
    <citation type="journal article" date="2018" name="Elife">
        <title>Functional genomics of lipid metabolism in the oleaginous yeast Rhodosporidium toruloides.</title>
        <authorList>
            <person name="Coradetti S.T."/>
            <person name="Pinel D."/>
            <person name="Geiselman G."/>
            <person name="Ito M."/>
            <person name="Mondo S."/>
            <person name="Reilly M.C."/>
            <person name="Cheng Y.F."/>
            <person name="Bauer S."/>
            <person name="Grigoriev I."/>
            <person name="Gladden J.M."/>
            <person name="Simmons B.A."/>
            <person name="Brem R."/>
            <person name="Arkin A.P."/>
            <person name="Skerker J.M."/>
        </authorList>
    </citation>
    <scope>NUCLEOTIDE SEQUENCE [LARGE SCALE GENOMIC DNA]</scope>
    <source>
        <strain evidence="11 13">NBRC 0880</strain>
    </source>
</reference>
<dbReference type="EMBL" id="LCTV02000007">
    <property type="protein sequence ID" value="PRQ73583.1"/>
    <property type="molecule type" value="Genomic_DNA"/>
</dbReference>
<accession>A0A0K3CDL7</accession>
<keyword evidence="5" id="KW-0472">Membrane</keyword>
<dbReference type="Gene3D" id="1.10.10.1180">
    <property type="entry name" value="MAN1, winged-helix domain"/>
    <property type="match status" value="1"/>
</dbReference>
<keyword evidence="12" id="KW-1185">Reference proteome</keyword>
<feature type="compositionally biased region" description="Basic and acidic residues" evidence="7">
    <location>
        <begin position="287"/>
        <end position="296"/>
    </location>
</feature>
<feature type="region of interest" description="Disordered" evidence="7">
    <location>
        <begin position="408"/>
        <end position="457"/>
    </location>
</feature>
<dbReference type="GO" id="GO:0034399">
    <property type="term" value="C:nuclear periphery"/>
    <property type="evidence" value="ECO:0007669"/>
    <property type="project" value="TreeGrafter"/>
</dbReference>
<keyword evidence="2" id="KW-0597">Phosphoprotein</keyword>
<evidence type="ECO:0000313" key="12">
    <source>
        <dbReference type="Proteomes" id="UP000199069"/>
    </source>
</evidence>
<feature type="domain" description="HeH/LEM" evidence="9">
    <location>
        <begin position="15"/>
        <end position="48"/>
    </location>
</feature>
<protein>
    <submittedName>
        <fullName evidence="11">Man1-Src1p-C-terminal domain-domain containing protein</fullName>
    </submittedName>
</protein>
<evidence type="ECO:0000256" key="1">
    <source>
        <dbReference type="ARBA" id="ARBA00004540"/>
    </source>
</evidence>
<feature type="compositionally biased region" description="Acidic residues" evidence="7">
    <location>
        <begin position="86"/>
        <end position="98"/>
    </location>
</feature>
<evidence type="ECO:0000256" key="6">
    <source>
        <dbReference type="ARBA" id="ARBA00023242"/>
    </source>
</evidence>
<feature type="compositionally biased region" description="Acidic residues" evidence="7">
    <location>
        <begin position="138"/>
        <end position="157"/>
    </location>
</feature>
<dbReference type="OMA" id="KWECGEL"/>
<evidence type="ECO:0000313" key="13">
    <source>
        <dbReference type="Proteomes" id="UP000239560"/>
    </source>
</evidence>
<dbReference type="GO" id="GO:0005783">
    <property type="term" value="C:endoplasmic reticulum"/>
    <property type="evidence" value="ECO:0007669"/>
    <property type="project" value="TreeGrafter"/>
</dbReference>
<dbReference type="InterPro" id="IPR044780">
    <property type="entry name" value="Heh2/Src1"/>
</dbReference>
<evidence type="ECO:0000256" key="5">
    <source>
        <dbReference type="ARBA" id="ARBA00023136"/>
    </source>
</evidence>
<dbReference type="EMBL" id="CWKI01000007">
    <property type="protein sequence ID" value="CTR07799.1"/>
    <property type="molecule type" value="Genomic_DNA"/>
</dbReference>
<keyword evidence="3" id="KW-0812">Transmembrane</keyword>
<reference evidence="10 12" key="1">
    <citation type="submission" date="2015-07" db="EMBL/GenBank/DDBJ databases">
        <authorList>
            <person name="Cajimat M.N.B."/>
            <person name="Milazzo M.L."/>
            <person name="Fulhorst C.F."/>
        </authorList>
    </citation>
    <scope>NUCLEOTIDE SEQUENCE [LARGE SCALE GENOMIC DNA]</scope>
    <source>
        <strain evidence="10">Single colony</strain>
    </source>
</reference>
<comment type="subcellular location">
    <subcellularLocation>
        <location evidence="1">Nucleus inner membrane</location>
    </subcellularLocation>
</comment>
<feature type="compositionally biased region" description="Acidic residues" evidence="7">
    <location>
        <begin position="339"/>
        <end position="348"/>
    </location>
</feature>
<evidence type="ECO:0000259" key="8">
    <source>
        <dbReference type="Pfam" id="PF09402"/>
    </source>
</evidence>
<evidence type="ECO:0000313" key="11">
    <source>
        <dbReference type="EMBL" id="PRQ73583.1"/>
    </source>
</evidence>
<evidence type="ECO:0000256" key="3">
    <source>
        <dbReference type="ARBA" id="ARBA00022692"/>
    </source>
</evidence>
<name>A0A0K3CDL7_RHOTO</name>
<dbReference type="OrthoDB" id="5376590at2759"/>
<proteinExistence type="predicted"/>
<feature type="compositionally biased region" description="Low complexity" evidence="7">
    <location>
        <begin position="367"/>
        <end position="381"/>
    </location>
</feature>
<dbReference type="GO" id="GO:0003682">
    <property type="term" value="F:chromatin binding"/>
    <property type="evidence" value="ECO:0007669"/>
    <property type="project" value="InterPro"/>
</dbReference>
<feature type="compositionally biased region" description="Polar residues" evidence="7">
    <location>
        <begin position="863"/>
        <end position="875"/>
    </location>
</feature>
<dbReference type="InterPro" id="IPR025856">
    <property type="entry name" value="HeH/LEM_domain"/>
</dbReference>
<dbReference type="AlphaFoldDB" id="A0A0K3CDL7"/>
<sequence>MTTPPAYLLPDYDAAKAKVAELRGILLAHDVPYQSNAKKPELVRLFQKHVLPQAEALLDQMRTVRASDDGVLDGESQGSSLRELDTDYEQEAAGDEEADVRSAVRKKGKARAGTSTRARKSGSTKSGKGKGRAKEVDETTGTETEDSAMEQEEEEDAAPPLKKRAAKGRKSVRLPSPPDEMEVDEEGTVQLETVEYEAPRDYEAPLRGSDDDDLPAVSPRKRKAQDEGPATPRLSDLTAPSKRKSRLSLGAGGDGNFSDFNPFQSGGEETPQRDTKRRKSSLGPARLQEEKQERSRLSPRKSMPALSAHRREAGTAGDWATPGRSERPFLAGTPRRTEEEEVFDEMPEPEAPAVPSTSRSPARARHSLGGALPSASGSARGTPVGVQYMVPVNKVKTSPPQMAALLREREQGSTASPAAGRVAGPSPYGSRRKSSSPVEEIVQPRQRQVVGKGRRLSDQNAIAVKPASRSMPTVDLSGMGRVAKWALAALLVTYVLWWREEKLAAGFCDTNSSTNALVASRHTSLAAPLPDLPPSLLHFADHLHLRPSCTPCPAHGHCVDGAFVGCTVDYVPRQHPLRLGGLIPISPACVPDTEKLMMVAMQASKASRLLRQRRGEVICKGLEKHRRKQGQAEAWIYGLNAEAVLAALRSENERAGRPFAEDVLEEVNRIALRDLEAHGEVVVWQDENGPDDYWYAAKTAEMSLSCRARLAAIQSAKRHKSALAGFVGFLSVLAWLCSKFRSRRADAEKVRQLVQVALRQLQQQERAHYADPVLIPFPHVVPSHLRDLILQDEHSPSRRAALWKGVEKVVEGNANVRVMSVEQNGEEMRGWLWTGPTGRIEVGLGEEREERPQMVEGSRAFPSLQQSSPVKLQEI</sequence>
<keyword evidence="4" id="KW-1133">Transmembrane helix</keyword>
<feature type="region of interest" description="Disordered" evidence="7">
    <location>
        <begin position="68"/>
        <end position="381"/>
    </location>
</feature>
<gene>
    <name evidence="10" type="primary">FGENESH: predicted gene_7.45</name>
    <name evidence="11" type="ORF">AAT19DRAFT_15150</name>
    <name evidence="10" type="ORF">BN2166_0036600</name>
</gene>
<organism evidence="10 12">
    <name type="scientific">Rhodotorula toruloides</name>
    <name type="common">Yeast</name>
    <name type="synonym">Rhodosporidium toruloides</name>
    <dbReference type="NCBI Taxonomy" id="5286"/>
    <lineage>
        <taxon>Eukaryota</taxon>
        <taxon>Fungi</taxon>
        <taxon>Dikarya</taxon>
        <taxon>Basidiomycota</taxon>
        <taxon>Pucciniomycotina</taxon>
        <taxon>Microbotryomycetes</taxon>
        <taxon>Sporidiobolales</taxon>
        <taxon>Sporidiobolaceae</taxon>
        <taxon>Rhodotorula</taxon>
    </lineage>
</organism>
<dbReference type="InterPro" id="IPR041885">
    <property type="entry name" value="MAN1_winged_helix_dom"/>
</dbReference>
<dbReference type="Pfam" id="PF09402">
    <property type="entry name" value="MSC"/>
    <property type="match status" value="1"/>
</dbReference>
<dbReference type="GO" id="GO:0071763">
    <property type="term" value="P:nuclear membrane organization"/>
    <property type="evidence" value="ECO:0007669"/>
    <property type="project" value="TreeGrafter"/>
</dbReference>
<feature type="compositionally biased region" description="Basic residues" evidence="7">
    <location>
        <begin position="117"/>
        <end position="131"/>
    </location>
</feature>
<evidence type="ECO:0000313" key="10">
    <source>
        <dbReference type="EMBL" id="CTR07799.1"/>
    </source>
</evidence>
<evidence type="ECO:0000256" key="7">
    <source>
        <dbReference type="SAM" id="MobiDB-lite"/>
    </source>
</evidence>
<dbReference type="Pfam" id="PF12949">
    <property type="entry name" value="HeH"/>
    <property type="match status" value="1"/>
</dbReference>
<evidence type="ECO:0000256" key="2">
    <source>
        <dbReference type="ARBA" id="ARBA00022553"/>
    </source>
</evidence>
<feature type="domain" description="Man1/Src1-like C-terminal" evidence="8">
    <location>
        <begin position="487"/>
        <end position="836"/>
    </location>
</feature>
<dbReference type="InterPro" id="IPR018996">
    <property type="entry name" value="Man1/Src1-like_C"/>
</dbReference>
<dbReference type="PANTHER" id="PTHR47808">
    <property type="entry name" value="INNER NUCLEAR MEMBRANE PROTEIN HEH2-RELATED"/>
    <property type="match status" value="1"/>
</dbReference>
<feature type="region of interest" description="Disordered" evidence="7">
    <location>
        <begin position="848"/>
        <end position="875"/>
    </location>
</feature>
<dbReference type="CDD" id="cd12935">
    <property type="entry name" value="LEM_like"/>
    <property type="match status" value="1"/>
</dbReference>